<dbReference type="EMBL" id="JBHUIJ010000028">
    <property type="protein sequence ID" value="MFD2239258.1"/>
    <property type="molecule type" value="Genomic_DNA"/>
</dbReference>
<proteinExistence type="predicted"/>
<dbReference type="Proteomes" id="UP001597371">
    <property type="component" value="Unassembled WGS sequence"/>
</dbReference>
<reference evidence="2" key="1">
    <citation type="journal article" date="2019" name="Int. J. Syst. Evol. Microbiol.">
        <title>The Global Catalogue of Microorganisms (GCM) 10K type strain sequencing project: providing services to taxonomists for standard genome sequencing and annotation.</title>
        <authorList>
            <consortium name="The Broad Institute Genomics Platform"/>
            <consortium name="The Broad Institute Genome Sequencing Center for Infectious Disease"/>
            <person name="Wu L."/>
            <person name="Ma J."/>
        </authorList>
    </citation>
    <scope>NUCLEOTIDE SEQUENCE [LARGE SCALE GENOMIC DNA]</scope>
    <source>
        <strain evidence="2">ZS-35-S2</strain>
    </source>
</reference>
<evidence type="ECO:0000313" key="2">
    <source>
        <dbReference type="Proteomes" id="UP001597371"/>
    </source>
</evidence>
<sequence>MSCEDEVSRWNLGNGPFVASSDVAVSAMGDEIAILDLRTSEYFTLNGTGAFLWSELSSPKTLDDLLDRVVETFDIHEEAGRADLQAYMTGLLEAGLVRIADG</sequence>
<protein>
    <submittedName>
        <fullName evidence="1">PqqD family protein</fullName>
    </submittedName>
</protein>
<organism evidence="1 2">
    <name type="scientific">Aureimonas populi</name>
    <dbReference type="NCBI Taxonomy" id="1701758"/>
    <lineage>
        <taxon>Bacteria</taxon>
        <taxon>Pseudomonadati</taxon>
        <taxon>Pseudomonadota</taxon>
        <taxon>Alphaproteobacteria</taxon>
        <taxon>Hyphomicrobiales</taxon>
        <taxon>Aurantimonadaceae</taxon>
        <taxon>Aureimonas</taxon>
    </lineage>
</organism>
<dbReference type="InterPro" id="IPR041881">
    <property type="entry name" value="PqqD_sf"/>
</dbReference>
<accession>A0ABW5CT82</accession>
<dbReference type="InterPro" id="IPR008792">
    <property type="entry name" value="PQQD"/>
</dbReference>
<evidence type="ECO:0000313" key="1">
    <source>
        <dbReference type="EMBL" id="MFD2239258.1"/>
    </source>
</evidence>
<name>A0ABW5CT82_9HYPH</name>
<keyword evidence="2" id="KW-1185">Reference proteome</keyword>
<comment type="caution">
    <text evidence="1">The sequence shown here is derived from an EMBL/GenBank/DDBJ whole genome shotgun (WGS) entry which is preliminary data.</text>
</comment>
<dbReference type="RefSeq" id="WP_209738292.1">
    <property type="nucleotide sequence ID" value="NZ_CP072611.1"/>
</dbReference>
<dbReference type="Gene3D" id="1.10.10.1150">
    <property type="entry name" value="Coenzyme PQQ synthesis protein D (PqqD)"/>
    <property type="match status" value="1"/>
</dbReference>
<gene>
    <name evidence="1" type="ORF">ACFSKQ_17550</name>
</gene>
<dbReference type="Pfam" id="PF05402">
    <property type="entry name" value="PqqD"/>
    <property type="match status" value="1"/>
</dbReference>